<dbReference type="EMBL" id="JAEACU010000010">
    <property type="protein sequence ID" value="KAH7515798.1"/>
    <property type="molecule type" value="Genomic_DNA"/>
</dbReference>
<proteinExistence type="inferred from homology"/>
<dbReference type="GO" id="GO:0020037">
    <property type="term" value="F:heme binding"/>
    <property type="evidence" value="ECO:0007669"/>
    <property type="project" value="InterPro"/>
</dbReference>
<evidence type="ECO:0000256" key="6">
    <source>
        <dbReference type="ARBA" id="ARBA00022989"/>
    </source>
</evidence>
<keyword evidence="7 12" id="KW-0560">Oxidoreductase</keyword>
<comment type="subcellular location">
    <subcellularLocation>
        <location evidence="1">Membrane</location>
        <topology evidence="1">Single-pass membrane protein</topology>
    </subcellularLocation>
</comment>
<keyword evidence="10" id="KW-0472">Membrane</keyword>
<dbReference type="GO" id="GO:0016705">
    <property type="term" value="F:oxidoreductase activity, acting on paired donors, with incorporation or reduction of molecular oxygen"/>
    <property type="evidence" value="ECO:0007669"/>
    <property type="project" value="InterPro"/>
</dbReference>
<dbReference type="InterPro" id="IPR036396">
    <property type="entry name" value="Cyt_P450_sf"/>
</dbReference>
<comment type="caution">
    <text evidence="13">The sequence shown here is derived from an EMBL/GenBank/DDBJ whole genome shotgun (WGS) entry which is preliminary data.</text>
</comment>
<dbReference type="InterPro" id="IPR050665">
    <property type="entry name" value="Cytochrome_P450_Monooxygen"/>
</dbReference>
<protein>
    <recommendedName>
        <fullName evidence="15">Cytochrome P450 CYP749A22-like</fullName>
    </recommendedName>
</protein>
<evidence type="ECO:0000256" key="5">
    <source>
        <dbReference type="ARBA" id="ARBA00022723"/>
    </source>
</evidence>
<dbReference type="Gene3D" id="1.10.630.10">
    <property type="entry name" value="Cytochrome P450"/>
    <property type="match status" value="1"/>
</dbReference>
<dbReference type="InterPro" id="IPR002401">
    <property type="entry name" value="Cyt_P450_E_grp-I"/>
</dbReference>
<comment type="cofactor">
    <cofactor evidence="11">
        <name>heme</name>
        <dbReference type="ChEBI" id="CHEBI:30413"/>
    </cofactor>
</comment>
<dbReference type="PANTHER" id="PTHR24282">
    <property type="entry name" value="CYTOCHROME P450 FAMILY MEMBER"/>
    <property type="match status" value="1"/>
</dbReference>
<dbReference type="PRINTS" id="PR00463">
    <property type="entry name" value="EP450I"/>
</dbReference>
<reference evidence="13" key="1">
    <citation type="journal article" date="2021" name="Front. Plant Sci.">
        <title>Chromosome-Scale Genome Assembly for Chinese Sour Jujube and Insights Into Its Genome Evolution and Domestication Signature.</title>
        <authorList>
            <person name="Shen L.-Y."/>
            <person name="Luo H."/>
            <person name="Wang X.-L."/>
            <person name="Wang X.-M."/>
            <person name="Qiu X.-J."/>
            <person name="Liu H."/>
            <person name="Zhou S.-S."/>
            <person name="Jia K.-H."/>
            <person name="Nie S."/>
            <person name="Bao Y.-T."/>
            <person name="Zhang R.-G."/>
            <person name="Yun Q.-Z."/>
            <person name="Chai Y.-H."/>
            <person name="Lu J.-Y."/>
            <person name="Li Y."/>
            <person name="Zhao S.-W."/>
            <person name="Mao J.-F."/>
            <person name="Jia S.-G."/>
            <person name="Mao Y.-M."/>
        </authorList>
    </citation>
    <scope>NUCLEOTIDE SEQUENCE</scope>
    <source>
        <strain evidence="13">AT0</strain>
        <tissue evidence="13">Leaf</tissue>
    </source>
</reference>
<comment type="similarity">
    <text evidence="2 12">Belongs to the cytochrome P450 family.</text>
</comment>
<dbReference type="SUPFAM" id="SSF48264">
    <property type="entry name" value="Cytochrome P450"/>
    <property type="match status" value="1"/>
</dbReference>
<evidence type="ECO:0000313" key="13">
    <source>
        <dbReference type="EMBL" id="KAH7515798.1"/>
    </source>
</evidence>
<evidence type="ECO:0000256" key="1">
    <source>
        <dbReference type="ARBA" id="ARBA00004167"/>
    </source>
</evidence>
<evidence type="ECO:0000256" key="12">
    <source>
        <dbReference type="RuleBase" id="RU000461"/>
    </source>
</evidence>
<dbReference type="GO" id="GO:0004497">
    <property type="term" value="F:monooxygenase activity"/>
    <property type="evidence" value="ECO:0007669"/>
    <property type="project" value="UniProtKB-KW"/>
</dbReference>
<accession>A0A978ULU6</accession>
<dbReference type="InterPro" id="IPR001128">
    <property type="entry name" value="Cyt_P450"/>
</dbReference>
<keyword evidence="9 12" id="KW-0503">Monooxygenase</keyword>
<gene>
    <name evidence="13" type="ORF">FEM48_Zijuj10G0064600</name>
</gene>
<dbReference type="AlphaFoldDB" id="A0A978ULU6"/>
<evidence type="ECO:0000256" key="9">
    <source>
        <dbReference type="ARBA" id="ARBA00023033"/>
    </source>
</evidence>
<evidence type="ECO:0000256" key="11">
    <source>
        <dbReference type="PIRSR" id="PIRSR602401-1"/>
    </source>
</evidence>
<keyword evidence="6" id="KW-1133">Transmembrane helix</keyword>
<evidence type="ECO:0000256" key="3">
    <source>
        <dbReference type="ARBA" id="ARBA00022617"/>
    </source>
</evidence>
<keyword evidence="5 11" id="KW-0479">Metal-binding</keyword>
<dbReference type="PROSITE" id="PS00086">
    <property type="entry name" value="CYTOCHROME_P450"/>
    <property type="match status" value="1"/>
</dbReference>
<keyword evidence="3 11" id="KW-0349">Heme</keyword>
<evidence type="ECO:0000256" key="10">
    <source>
        <dbReference type="ARBA" id="ARBA00023136"/>
    </source>
</evidence>
<evidence type="ECO:0000313" key="14">
    <source>
        <dbReference type="Proteomes" id="UP000813462"/>
    </source>
</evidence>
<dbReference type="InterPro" id="IPR017972">
    <property type="entry name" value="Cyt_P450_CS"/>
</dbReference>
<sequence length="142" mass="16174">MGMVFNETLRLYPPLIVMTRKVQRAVRLGMHILPANIYLYISSLALHYDPELWGEDVHKFKPERFSEGVAGATKNNPAAFFPFGIGPRNCVGSNFAITESKSALSMILQCYSFTLLPTYVHMPYHHITVRPRHGRQVMLQPL</sequence>
<evidence type="ECO:0000256" key="4">
    <source>
        <dbReference type="ARBA" id="ARBA00022692"/>
    </source>
</evidence>
<dbReference type="PRINTS" id="PR00385">
    <property type="entry name" value="P450"/>
</dbReference>
<keyword evidence="4" id="KW-0812">Transmembrane</keyword>
<evidence type="ECO:0000256" key="8">
    <source>
        <dbReference type="ARBA" id="ARBA00023004"/>
    </source>
</evidence>
<dbReference type="Proteomes" id="UP000813462">
    <property type="component" value="Unassembled WGS sequence"/>
</dbReference>
<dbReference type="PANTHER" id="PTHR24282:SF20">
    <property type="entry name" value="CYTOCHROME P450 CYP749A22-LIKE"/>
    <property type="match status" value="1"/>
</dbReference>
<dbReference type="Pfam" id="PF00067">
    <property type="entry name" value="p450"/>
    <property type="match status" value="1"/>
</dbReference>
<evidence type="ECO:0000256" key="2">
    <source>
        <dbReference type="ARBA" id="ARBA00010617"/>
    </source>
</evidence>
<dbReference type="GO" id="GO:0005506">
    <property type="term" value="F:iron ion binding"/>
    <property type="evidence" value="ECO:0007669"/>
    <property type="project" value="InterPro"/>
</dbReference>
<evidence type="ECO:0008006" key="15">
    <source>
        <dbReference type="Google" id="ProtNLM"/>
    </source>
</evidence>
<evidence type="ECO:0000256" key="7">
    <source>
        <dbReference type="ARBA" id="ARBA00023002"/>
    </source>
</evidence>
<dbReference type="GO" id="GO:0016020">
    <property type="term" value="C:membrane"/>
    <property type="evidence" value="ECO:0007669"/>
    <property type="project" value="UniProtKB-SubCell"/>
</dbReference>
<keyword evidence="8 11" id="KW-0408">Iron</keyword>
<name>A0A978ULU6_ZIZJJ</name>
<organism evidence="13 14">
    <name type="scientific">Ziziphus jujuba var. spinosa</name>
    <dbReference type="NCBI Taxonomy" id="714518"/>
    <lineage>
        <taxon>Eukaryota</taxon>
        <taxon>Viridiplantae</taxon>
        <taxon>Streptophyta</taxon>
        <taxon>Embryophyta</taxon>
        <taxon>Tracheophyta</taxon>
        <taxon>Spermatophyta</taxon>
        <taxon>Magnoliopsida</taxon>
        <taxon>eudicotyledons</taxon>
        <taxon>Gunneridae</taxon>
        <taxon>Pentapetalae</taxon>
        <taxon>rosids</taxon>
        <taxon>fabids</taxon>
        <taxon>Rosales</taxon>
        <taxon>Rhamnaceae</taxon>
        <taxon>Paliureae</taxon>
        <taxon>Ziziphus</taxon>
    </lineage>
</organism>
<feature type="binding site" description="axial binding residue" evidence="11">
    <location>
        <position position="90"/>
    </location>
    <ligand>
        <name>heme</name>
        <dbReference type="ChEBI" id="CHEBI:30413"/>
    </ligand>
    <ligandPart>
        <name>Fe</name>
        <dbReference type="ChEBI" id="CHEBI:18248"/>
    </ligandPart>
</feature>